<dbReference type="InterPro" id="IPR029060">
    <property type="entry name" value="PIN-like_dom_sf"/>
</dbReference>
<dbReference type="Gene3D" id="3.40.50.1010">
    <property type="entry name" value="5'-nuclease"/>
    <property type="match status" value="1"/>
</dbReference>
<reference evidence="2" key="1">
    <citation type="submission" date="2017-07" db="EMBL/GenBank/DDBJ databases">
        <title>The cable genome - Insights into the physiology and evolution of filamentous bacteria capable of sulfide oxidation via long distance electron transfer.</title>
        <authorList>
            <person name="Thorup C."/>
            <person name="Bjerg J.T."/>
            <person name="Schreiber L."/>
            <person name="Nielsen L.P."/>
            <person name="Kjeldsen K.U."/>
            <person name="Boesen T."/>
            <person name="Boggild A."/>
            <person name="Meysman F."/>
            <person name="Geelhoed J."/>
            <person name="Schramm A."/>
        </authorList>
    </citation>
    <scope>NUCLEOTIDE SEQUENCE [LARGE SCALE GENOMIC DNA]</scope>
    <source>
        <strain evidence="2">GS</strain>
    </source>
</reference>
<dbReference type="InterPro" id="IPR052106">
    <property type="entry name" value="PINc/VapC_TA"/>
</dbReference>
<gene>
    <name evidence="2" type="ORF">CDV28_10782</name>
</gene>
<accession>A0A521G339</accession>
<dbReference type="PANTHER" id="PTHR38826:SF5">
    <property type="entry name" value="RIBONUCLEASE VAPC13"/>
    <property type="match status" value="1"/>
</dbReference>
<feature type="domain" description="PIN" evidence="1">
    <location>
        <begin position="6"/>
        <end position="116"/>
    </location>
</feature>
<evidence type="ECO:0000259" key="1">
    <source>
        <dbReference type="Pfam" id="PF01850"/>
    </source>
</evidence>
<dbReference type="CDD" id="cd18692">
    <property type="entry name" value="PIN_VapC-like"/>
    <property type="match status" value="1"/>
</dbReference>
<name>A0A521G339_9BACT</name>
<protein>
    <submittedName>
        <fullName evidence="2">Nucleic acid-binding protein, contains PIN domain</fullName>
    </submittedName>
</protein>
<dbReference type="AlphaFoldDB" id="A0A521G339"/>
<dbReference type="EMBL" id="NQJD01000007">
    <property type="protein sequence ID" value="TAA75435.1"/>
    <property type="molecule type" value="Genomic_DNA"/>
</dbReference>
<dbReference type="PANTHER" id="PTHR38826">
    <property type="entry name" value="RIBONUCLEASE VAPC13"/>
    <property type="match status" value="1"/>
</dbReference>
<proteinExistence type="predicted"/>
<organism evidence="2 3">
    <name type="scientific">Candidatus Electronema aureum</name>
    <dbReference type="NCBI Taxonomy" id="2005002"/>
    <lineage>
        <taxon>Bacteria</taxon>
        <taxon>Pseudomonadati</taxon>
        <taxon>Thermodesulfobacteriota</taxon>
        <taxon>Desulfobulbia</taxon>
        <taxon>Desulfobulbales</taxon>
        <taxon>Desulfobulbaceae</taxon>
        <taxon>Candidatus Electronema</taxon>
    </lineage>
</organism>
<evidence type="ECO:0000313" key="2">
    <source>
        <dbReference type="EMBL" id="TAA75435.1"/>
    </source>
</evidence>
<dbReference type="SUPFAM" id="SSF88723">
    <property type="entry name" value="PIN domain-like"/>
    <property type="match status" value="1"/>
</dbReference>
<dbReference type="Pfam" id="PF01850">
    <property type="entry name" value="PIN"/>
    <property type="match status" value="1"/>
</dbReference>
<keyword evidence="3" id="KW-1185">Reference proteome</keyword>
<comment type="caution">
    <text evidence="2">The sequence shown here is derived from an EMBL/GenBank/DDBJ whole genome shotgun (WGS) entry which is preliminary data.</text>
</comment>
<sequence>MSDRFFTDTNILVYSMADDLRKREIAEELLLQDGVVMSPQVISEFVAVTLRKRILEPEKVLEYARKFLHIFQITATNADTVATALDVMAKYHFSYWDSLILAAALESSCAVVYSEDLQTGQQIQGRLTIVNPFK</sequence>
<evidence type="ECO:0000313" key="3">
    <source>
        <dbReference type="Proteomes" id="UP000316238"/>
    </source>
</evidence>
<dbReference type="Proteomes" id="UP000316238">
    <property type="component" value="Unassembled WGS sequence"/>
</dbReference>
<dbReference type="InterPro" id="IPR002716">
    <property type="entry name" value="PIN_dom"/>
</dbReference>